<dbReference type="AlphaFoldDB" id="A0A9R1VJ89"/>
<dbReference type="Proteomes" id="UP000235145">
    <property type="component" value="Unassembled WGS sequence"/>
</dbReference>
<dbReference type="PANTHER" id="PTHR46250:SF17">
    <property type="entry name" value="MYB_SANT-LIKE DOMAIN-CONTAINING PROTEIN"/>
    <property type="match status" value="1"/>
</dbReference>
<proteinExistence type="predicted"/>
<protein>
    <submittedName>
        <fullName evidence="2">Uncharacterized protein</fullName>
    </submittedName>
</protein>
<evidence type="ECO:0000256" key="1">
    <source>
        <dbReference type="SAM" id="Phobius"/>
    </source>
</evidence>
<keyword evidence="1" id="KW-0472">Membrane</keyword>
<dbReference type="EMBL" id="NBSK02000005">
    <property type="protein sequence ID" value="KAJ0205706.1"/>
    <property type="molecule type" value="Genomic_DNA"/>
</dbReference>
<accession>A0A9R1VJ89</accession>
<feature type="transmembrane region" description="Helical" evidence="1">
    <location>
        <begin position="159"/>
        <end position="181"/>
    </location>
</feature>
<organism evidence="2 3">
    <name type="scientific">Lactuca sativa</name>
    <name type="common">Garden lettuce</name>
    <dbReference type="NCBI Taxonomy" id="4236"/>
    <lineage>
        <taxon>Eukaryota</taxon>
        <taxon>Viridiplantae</taxon>
        <taxon>Streptophyta</taxon>
        <taxon>Embryophyta</taxon>
        <taxon>Tracheophyta</taxon>
        <taxon>Spermatophyta</taxon>
        <taxon>Magnoliopsida</taxon>
        <taxon>eudicotyledons</taxon>
        <taxon>Gunneridae</taxon>
        <taxon>Pentapetalae</taxon>
        <taxon>asterids</taxon>
        <taxon>campanulids</taxon>
        <taxon>Asterales</taxon>
        <taxon>Asteraceae</taxon>
        <taxon>Cichorioideae</taxon>
        <taxon>Cichorieae</taxon>
        <taxon>Lactucinae</taxon>
        <taxon>Lactuca</taxon>
    </lineage>
</organism>
<evidence type="ECO:0000313" key="2">
    <source>
        <dbReference type="EMBL" id="KAJ0205706.1"/>
    </source>
</evidence>
<keyword evidence="3" id="KW-1185">Reference proteome</keyword>
<gene>
    <name evidence="2" type="ORF">LSAT_V11C500286980</name>
</gene>
<sequence length="230" mass="26061">MSMTEGIKEEIWFQGLIQNLGLKGWAKKDVVAPRAFLLAPWGTPIKPCSILLCHAWPCCAIYVPVAPRWCCCSNLDVLVPHVNLLCHPYTCCAIMVQVGPSWSLMSQVSYEVLYDAQEFIYISLLLLGNVWSHNIMEIGVHEKIKGSGMRWKMRNLLKLWLIYLIRVLTLNRTMVLSLGFFGTVETSLAVLLPNSRIKAKPHIESRIKNLKSNLSDVHDMMSWKNTSGFG</sequence>
<reference evidence="2 3" key="1">
    <citation type="journal article" date="2017" name="Nat. Commun.">
        <title>Genome assembly with in vitro proximity ligation data and whole-genome triplication in lettuce.</title>
        <authorList>
            <person name="Reyes-Chin-Wo S."/>
            <person name="Wang Z."/>
            <person name="Yang X."/>
            <person name="Kozik A."/>
            <person name="Arikit S."/>
            <person name="Song C."/>
            <person name="Xia L."/>
            <person name="Froenicke L."/>
            <person name="Lavelle D.O."/>
            <person name="Truco M.J."/>
            <person name="Xia R."/>
            <person name="Zhu S."/>
            <person name="Xu C."/>
            <person name="Xu H."/>
            <person name="Xu X."/>
            <person name="Cox K."/>
            <person name="Korf I."/>
            <person name="Meyers B.C."/>
            <person name="Michelmore R.W."/>
        </authorList>
    </citation>
    <scope>NUCLEOTIDE SEQUENCE [LARGE SCALE GENOMIC DNA]</scope>
    <source>
        <strain evidence="3">cv. Salinas</strain>
        <tissue evidence="2">Seedlings</tissue>
    </source>
</reference>
<evidence type="ECO:0000313" key="3">
    <source>
        <dbReference type="Proteomes" id="UP000235145"/>
    </source>
</evidence>
<keyword evidence="1" id="KW-0812">Transmembrane</keyword>
<dbReference type="PANTHER" id="PTHR46250">
    <property type="entry name" value="MYB/SANT-LIKE DNA-BINDING DOMAIN PROTEIN-RELATED"/>
    <property type="match status" value="1"/>
</dbReference>
<comment type="caution">
    <text evidence="2">The sequence shown here is derived from an EMBL/GenBank/DDBJ whole genome shotgun (WGS) entry which is preliminary data.</text>
</comment>
<keyword evidence="1" id="KW-1133">Transmembrane helix</keyword>
<name>A0A9R1VJ89_LACSA</name>